<dbReference type="GO" id="GO:0008237">
    <property type="term" value="F:metallopeptidase activity"/>
    <property type="evidence" value="ECO:0007669"/>
    <property type="project" value="InterPro"/>
</dbReference>
<dbReference type="InterPro" id="IPR017868">
    <property type="entry name" value="Filamin/ABP280_repeat-like"/>
</dbReference>
<dbReference type="Pfam" id="PF10462">
    <property type="entry name" value="Peptidase_M66"/>
    <property type="match status" value="1"/>
</dbReference>
<accession>A0AAD1KVT7</accession>
<evidence type="ECO:0008006" key="4">
    <source>
        <dbReference type="Google" id="ProtNLM"/>
    </source>
</evidence>
<dbReference type="RefSeq" id="WP_223968747.1">
    <property type="nucleotide sequence ID" value="NZ_AP019792.1"/>
</dbReference>
<dbReference type="PROSITE" id="PS50194">
    <property type="entry name" value="FILAMIN_REPEAT"/>
    <property type="match status" value="1"/>
</dbReference>
<proteinExistence type="predicted"/>
<organism evidence="2 3">
    <name type="scientific">Thermus thermophilus</name>
    <dbReference type="NCBI Taxonomy" id="274"/>
    <lineage>
        <taxon>Bacteria</taxon>
        <taxon>Thermotogati</taxon>
        <taxon>Deinococcota</taxon>
        <taxon>Deinococci</taxon>
        <taxon>Thermales</taxon>
        <taxon>Thermaceae</taxon>
        <taxon>Thermus</taxon>
    </lineage>
</organism>
<dbReference type="Proteomes" id="UP000825379">
    <property type="component" value="Chromosome"/>
</dbReference>
<name>A0AAD1KVT7_THETH</name>
<gene>
    <name evidence="2" type="ORF">TthAA11_20400</name>
</gene>
<reference evidence="2" key="1">
    <citation type="submission" date="2021-07" db="EMBL/GenBank/DDBJ databases">
        <title>Complete genome sequences of four Thermus thermophilus strains isolated from Arima Hot Spring in Japan.</title>
        <authorList>
            <person name="Tomariguchi N."/>
            <person name="Ueno Y."/>
            <person name="Miyazaki K."/>
        </authorList>
    </citation>
    <scope>NUCLEOTIDE SEQUENCE</scope>
    <source>
        <strain evidence="2">AA1-1</strain>
    </source>
</reference>
<feature type="chain" id="PRO_5041920657" description="Peptidase M66" evidence="1">
    <location>
        <begin position="23"/>
        <end position="825"/>
    </location>
</feature>
<dbReference type="SUPFAM" id="SSF55486">
    <property type="entry name" value="Metalloproteases ('zincins'), catalytic domain"/>
    <property type="match status" value="1"/>
</dbReference>
<dbReference type="InterPro" id="IPR024079">
    <property type="entry name" value="MetalloPept_cat_dom_sf"/>
</dbReference>
<evidence type="ECO:0000313" key="3">
    <source>
        <dbReference type="Proteomes" id="UP000825379"/>
    </source>
</evidence>
<dbReference type="PROSITE" id="PS51257">
    <property type="entry name" value="PROKAR_LIPOPROTEIN"/>
    <property type="match status" value="1"/>
</dbReference>
<sequence>MDLRPLHLAVFAALLVACSAPWGNRTPSLALSLNPSSLAVQQGGQGQTTLTLTPQNGFTGTVSLSLVPGQDGVPQGLSLSPQSVQVTGPSPVSQALTLTASSSTPTGTYRIKVRGTSGSLSREADLTVTVNAPPPPPTFTLALSPASLSVQQGGQGQTTLTLTPQNGFTGTVSLSLVGAPSGVSLSPTSVQVTGADPVNQTLTLTVAASVNSGTYALKVRGTSGSLSKEADLALTVTAPSGGGDFSLVLESSSLSISPGETSYVRLSVTGTYAGEISLSLVDDGGNPFTGVRISPTQISVPSAHMLELQAASDLSPGTYALRLRGTGGGITKEVDLTLRVTSTQNLAIAKVEWGQTVLKEELRLVAGKPALLRVHLVAGPSSLSLAQPLAGAAYADTVFLGNLSFICPNPIPTSTSQGDLGTTCNATLPADWVRPGLQVELRADPHDQVAESDEGDNLRTLAPQVGAGTVLHLTAVPVVHQGVTASVPSFRTTLWRIWPLREVAYTTRAPYTFAGVLSPSDIMAWSQLLDELRLLRQADGSGRYYYGFVRVSYTSGIAGIGYIGYPVAVGWDHSGSAPAVMAHELGHNFGRDHAPCGTRGDPYYPYANGQIGTWGYDLDDGALKDPAGYYDLMSYCGPQWVSDYTYQGAQAFLEANPPSPQSLPEEGLLFSGRIAGDQVAFNPPVRLAVDSEGNPSPYVLQVDGKEYPVYVLEDSEGVVHFQAKVPVGPFSHVALYREGRLLAEVSGGVRPQVDLREEGGFLVVRWTGYPFLSLFHVAEDGTRTAFGLWHQGGESRFALEGLPQGGAFEVQLSDGLGVRTLVFPR</sequence>
<keyword evidence="1" id="KW-0732">Signal</keyword>
<protein>
    <recommendedName>
        <fullName evidence="4">Peptidase M66</fullName>
    </recommendedName>
</protein>
<feature type="signal peptide" evidence="1">
    <location>
        <begin position="1"/>
        <end position="22"/>
    </location>
</feature>
<dbReference type="Gene3D" id="3.40.390.10">
    <property type="entry name" value="Collagenase (Catalytic Domain)"/>
    <property type="match status" value="1"/>
</dbReference>
<dbReference type="AlphaFoldDB" id="A0AAD1KVT7"/>
<evidence type="ECO:0000256" key="1">
    <source>
        <dbReference type="SAM" id="SignalP"/>
    </source>
</evidence>
<evidence type="ECO:0000313" key="2">
    <source>
        <dbReference type="EMBL" id="BCZ87858.1"/>
    </source>
</evidence>
<dbReference type="EMBL" id="AP024926">
    <property type="protein sequence ID" value="BCZ87858.1"/>
    <property type="molecule type" value="Genomic_DNA"/>
</dbReference>